<evidence type="ECO:0000256" key="8">
    <source>
        <dbReference type="ARBA" id="ARBA00023624"/>
    </source>
</evidence>
<keyword evidence="15" id="KW-1185">Reference proteome</keyword>
<evidence type="ECO:0000313" key="15">
    <source>
        <dbReference type="Proteomes" id="UP000472277"/>
    </source>
</evidence>
<evidence type="ECO:0000259" key="13">
    <source>
        <dbReference type="SMART" id="SM01181"/>
    </source>
</evidence>
<comment type="similarity">
    <text evidence="2 11">Belongs to the ubiquitin-activating E1 family. UBA3 subfamily.</text>
</comment>
<dbReference type="PANTHER" id="PTHR10953">
    <property type="entry name" value="UBIQUITIN-ACTIVATING ENZYME E1"/>
    <property type="match status" value="1"/>
</dbReference>
<evidence type="ECO:0000256" key="7">
    <source>
        <dbReference type="ARBA" id="ARBA00022840"/>
    </source>
</evidence>
<evidence type="ECO:0000256" key="2">
    <source>
        <dbReference type="ARBA" id="ARBA00006310"/>
    </source>
</evidence>
<organism evidence="14 15">
    <name type="scientific">Salmo trutta</name>
    <name type="common">Brown trout</name>
    <dbReference type="NCBI Taxonomy" id="8032"/>
    <lineage>
        <taxon>Eukaryota</taxon>
        <taxon>Metazoa</taxon>
        <taxon>Chordata</taxon>
        <taxon>Craniata</taxon>
        <taxon>Vertebrata</taxon>
        <taxon>Euteleostomi</taxon>
        <taxon>Actinopterygii</taxon>
        <taxon>Neopterygii</taxon>
        <taxon>Teleostei</taxon>
        <taxon>Protacanthopterygii</taxon>
        <taxon>Salmoniformes</taxon>
        <taxon>Salmonidae</taxon>
        <taxon>Salmoninae</taxon>
        <taxon>Salmo</taxon>
    </lineage>
</organism>
<keyword evidence="5 11" id="KW-0547">Nucleotide-binding</keyword>
<keyword evidence="12" id="KW-1133">Transmembrane helix</keyword>
<evidence type="ECO:0000256" key="11">
    <source>
        <dbReference type="RuleBase" id="RU368009"/>
    </source>
</evidence>
<dbReference type="EC" id="6.2.1.64" evidence="8 11"/>
<dbReference type="GO" id="GO:0005524">
    <property type="term" value="F:ATP binding"/>
    <property type="evidence" value="ECO:0007669"/>
    <property type="project" value="UniProtKB-UniRule"/>
</dbReference>
<gene>
    <name evidence="14" type="primary">UBA3</name>
</gene>
<sequence>FSHMIIEKLMAVDGDSRDWDGRWNHVKKFLERPGPFTHPDFEPSIESLGFLLETCKILVIGAGGLGCELLQNLALSGFRHIHVVDMDTIDISNLNRQFLFRFGLPFSPLLLCPLIFYFMMDSNLKFHIIVCGLDSIIARRWMNGMLISLLSYEDGVLDPSSIIPLIDGGTEGFKGNARVILPDMTACIDCTLELYPPQIHFPMCTIASMPRLPEHCVEYVRMLQWPKDEPFGDGFGLDGDNPEHIQWVFQRAQVRAADYSITGVTYRLTQGEENHTNPKVKCNVFHILCCFVAACSTEVFKMASSTYIPLNNYLVFNIVDGLYTYTFEAERKENCSACSQVPQDLQFPPSAKLQEVLEYLTENASLQMKSPAITATLEGKNKTLYLQTIASIEERTRPNLCKTLKELVLSDGQELAVADVTTPQTVLFKLKLTF</sequence>
<dbReference type="GO" id="GO:0019781">
    <property type="term" value="F:NEDD8 activating enzyme activity"/>
    <property type="evidence" value="ECO:0007669"/>
    <property type="project" value="UniProtKB-UniRule"/>
</dbReference>
<evidence type="ECO:0000256" key="9">
    <source>
        <dbReference type="ARBA" id="ARBA00024626"/>
    </source>
</evidence>
<comment type="catalytic activity">
    <reaction evidence="9 11">
        <text>ATP + [NEDD8 protein] + [E1 NEDD8-activating enzyme]-L-cysteine = AMP + diphosphate + [E1 NEDD8-activating enzyme]-S-[NEDD8 protein]-yl-L-cysteine.</text>
        <dbReference type="EC" id="6.2.1.64"/>
    </reaction>
</comment>
<evidence type="ECO:0000256" key="3">
    <source>
        <dbReference type="ARBA" id="ARBA00015203"/>
    </source>
</evidence>
<dbReference type="PROSITE" id="PS00865">
    <property type="entry name" value="UBIQUITIN_ACTIVAT_2"/>
    <property type="match status" value="1"/>
</dbReference>
<evidence type="ECO:0000256" key="10">
    <source>
        <dbReference type="PROSITE-ProRule" id="PRU10132"/>
    </source>
</evidence>
<reference evidence="14" key="1">
    <citation type="submission" date="2025-08" db="UniProtKB">
        <authorList>
            <consortium name="Ensembl"/>
        </authorList>
    </citation>
    <scope>IDENTIFICATION</scope>
</reference>
<feature type="active site" description="Glycyl thioester intermediate" evidence="10">
    <location>
        <position position="204"/>
    </location>
</feature>
<dbReference type="InterPro" id="IPR023318">
    <property type="entry name" value="Ub_act_enz_dom_a_sf"/>
</dbReference>
<dbReference type="GO" id="GO:0005634">
    <property type="term" value="C:nucleus"/>
    <property type="evidence" value="ECO:0007669"/>
    <property type="project" value="TreeGrafter"/>
</dbReference>
<keyword evidence="4 11" id="KW-0436">Ligase</keyword>
<comment type="pathway">
    <text evidence="1 11">Protein modification; protein neddylation.</text>
</comment>
<evidence type="ECO:0000256" key="12">
    <source>
        <dbReference type="SAM" id="Phobius"/>
    </source>
</evidence>
<keyword evidence="12" id="KW-0472">Membrane</keyword>
<dbReference type="FunFam" id="1.10.10.520:FF:000001">
    <property type="entry name" value="NEDD8-activating enzyme E1 catalytic subunit"/>
    <property type="match status" value="1"/>
</dbReference>
<evidence type="ECO:0000256" key="5">
    <source>
        <dbReference type="ARBA" id="ARBA00022741"/>
    </source>
</evidence>
<feature type="domain" description="E2 binding" evidence="13">
    <location>
        <begin position="345"/>
        <end position="433"/>
    </location>
</feature>
<keyword evidence="7 11" id="KW-0067">ATP-binding</keyword>
<dbReference type="FunFam" id="3.10.290.20:FF:000001">
    <property type="entry name" value="NEDD8-activating enzyme E1 catalytic subunit, variant"/>
    <property type="match status" value="1"/>
</dbReference>
<evidence type="ECO:0000256" key="6">
    <source>
        <dbReference type="ARBA" id="ARBA00022786"/>
    </source>
</evidence>
<dbReference type="Proteomes" id="UP000472277">
    <property type="component" value="Chromosome 28"/>
</dbReference>
<dbReference type="SMART" id="SM01181">
    <property type="entry name" value="E2_bind"/>
    <property type="match status" value="1"/>
</dbReference>
<keyword evidence="12" id="KW-0812">Transmembrane</keyword>
<dbReference type="Pfam" id="PF08825">
    <property type="entry name" value="E2_bind"/>
    <property type="match status" value="1"/>
</dbReference>
<dbReference type="InterPro" id="IPR014929">
    <property type="entry name" value="E2-binding"/>
</dbReference>
<evidence type="ECO:0000313" key="14">
    <source>
        <dbReference type="Ensembl" id="ENSSTUP00000074181.1"/>
    </source>
</evidence>
<keyword evidence="6 11" id="KW-0833">Ubl conjugation pathway</keyword>
<dbReference type="InterPro" id="IPR000594">
    <property type="entry name" value="ThiF_NAD_FAD-bd"/>
</dbReference>
<dbReference type="Ensembl" id="ENSSTUT00000078816.1">
    <property type="protein sequence ID" value="ENSSTUP00000074181.1"/>
    <property type="gene ID" value="ENSSTUG00000032430.1"/>
</dbReference>
<protein>
    <recommendedName>
        <fullName evidence="3 11">NEDD8-activating enzyme E1 catalytic subunit</fullName>
        <ecNumber evidence="8 11">6.2.1.64</ecNumber>
    </recommendedName>
</protein>
<evidence type="ECO:0000256" key="4">
    <source>
        <dbReference type="ARBA" id="ARBA00022598"/>
    </source>
</evidence>
<dbReference type="AlphaFoldDB" id="A0A674BSY8"/>
<dbReference type="Gene3D" id="3.10.290.20">
    <property type="entry name" value="Ubiquitin-like 2 activating enzyme e1b. Chain: B, domain 3"/>
    <property type="match status" value="1"/>
</dbReference>
<dbReference type="PANTHER" id="PTHR10953:SF6">
    <property type="entry name" value="NEDD8-ACTIVATING ENZYME E1 CATALYTIC SUBUNIT"/>
    <property type="match status" value="1"/>
</dbReference>
<comment type="function">
    <text evidence="11">Catalytic subunit of the dimeric E1 enzyme, which activates NEDD8.</text>
</comment>
<dbReference type="UniPathway" id="UPA00885"/>
<dbReference type="GO" id="GO:0005737">
    <property type="term" value="C:cytoplasm"/>
    <property type="evidence" value="ECO:0007669"/>
    <property type="project" value="TreeGrafter"/>
</dbReference>
<dbReference type="Gene3D" id="3.40.50.720">
    <property type="entry name" value="NAD(P)-binding Rossmann-like Domain"/>
    <property type="match status" value="1"/>
</dbReference>
<dbReference type="GeneTree" id="ENSGT00550000074831"/>
<dbReference type="Pfam" id="PF00899">
    <property type="entry name" value="ThiF"/>
    <property type="match status" value="2"/>
</dbReference>
<dbReference type="SUPFAM" id="SSF69572">
    <property type="entry name" value="Activating enzymes of the ubiquitin-like proteins"/>
    <property type="match status" value="1"/>
</dbReference>
<accession>A0A674BSY8</accession>
<evidence type="ECO:0000256" key="1">
    <source>
        <dbReference type="ARBA" id="ARBA00005032"/>
    </source>
</evidence>
<dbReference type="InterPro" id="IPR033127">
    <property type="entry name" value="UBQ-activ_enz_E1_Cys_AS"/>
</dbReference>
<feature type="transmembrane region" description="Helical" evidence="12">
    <location>
        <begin position="98"/>
        <end position="118"/>
    </location>
</feature>
<name>A0A674BSY8_SALTR</name>
<reference evidence="14" key="2">
    <citation type="submission" date="2025-09" db="UniProtKB">
        <authorList>
            <consortium name="Ensembl"/>
        </authorList>
    </citation>
    <scope>IDENTIFICATION</scope>
</reference>
<dbReference type="InterPro" id="IPR045886">
    <property type="entry name" value="ThiF/MoeB/HesA"/>
</dbReference>
<proteinExistence type="inferred from homology"/>
<dbReference type="InterPro" id="IPR035985">
    <property type="entry name" value="Ubiquitin-activating_enz"/>
</dbReference>
<dbReference type="GO" id="GO:0045116">
    <property type="term" value="P:protein neddylation"/>
    <property type="evidence" value="ECO:0007669"/>
    <property type="project" value="UniProtKB-UniRule"/>
</dbReference>
<dbReference type="Gene3D" id="1.10.10.520">
    <property type="entry name" value="Ubiquitin activating enzymes (Uba3). Chain: B, domain 2"/>
    <property type="match status" value="1"/>
</dbReference>